<dbReference type="PANTHER" id="PTHR13707">
    <property type="entry name" value="KETOACID-COENZYME A TRANSFERASE"/>
    <property type="match status" value="1"/>
</dbReference>
<dbReference type="RefSeq" id="WP_100079672.1">
    <property type="nucleotide sequence ID" value="NZ_NQVN01000002.1"/>
</dbReference>
<evidence type="ECO:0000313" key="1">
    <source>
        <dbReference type="EMBL" id="PIP00336.1"/>
    </source>
</evidence>
<reference evidence="1 2" key="1">
    <citation type="submission" date="2017-08" db="EMBL/GenBank/DDBJ databases">
        <title>Pleomorphomonas carboxidotrophicus sp. nov., a new mesophilic hydrogenogenic carboxidotroph.</title>
        <authorList>
            <person name="Esquivel-Elizondo S."/>
            <person name="Krajmalnik-Brown R."/>
            <person name="Maldonado J."/>
        </authorList>
    </citation>
    <scope>NUCLEOTIDE SEQUENCE [LARGE SCALE GENOMIC DNA]</scope>
    <source>
        <strain evidence="1 2">SVCO-16</strain>
    </source>
</reference>
<dbReference type="SMART" id="SM00882">
    <property type="entry name" value="CoA_trans"/>
    <property type="match status" value="1"/>
</dbReference>
<evidence type="ECO:0000313" key="2">
    <source>
        <dbReference type="Proteomes" id="UP000231070"/>
    </source>
</evidence>
<dbReference type="GO" id="GO:0008260">
    <property type="term" value="F:succinyl-CoA:3-oxo-acid CoA-transferase activity"/>
    <property type="evidence" value="ECO:0007669"/>
    <property type="project" value="TreeGrafter"/>
</dbReference>
<dbReference type="OrthoDB" id="9778604at2"/>
<organism evidence="1 2">
    <name type="scientific">Pleomorphomonas carboxyditropha</name>
    <dbReference type="NCBI Taxonomy" id="2023338"/>
    <lineage>
        <taxon>Bacteria</taxon>
        <taxon>Pseudomonadati</taxon>
        <taxon>Pseudomonadota</taxon>
        <taxon>Alphaproteobacteria</taxon>
        <taxon>Hyphomicrobiales</taxon>
        <taxon>Pleomorphomonadaceae</taxon>
        <taxon>Pleomorphomonas</taxon>
    </lineage>
</organism>
<sequence length="214" mass="22455">MDIRNRIAKRVAAYFKSGDVVNLGIGMPSLCPAYSDPGVMFHTENGLIGVGPLSTGLRQVESFTNASGQQFLPLSGASAFDSAESFAIVRSGRLAATVLGALQVAENGDLANWARPGKMVGMGGAMDLVTGAPKVIIAMELCARGGEKKILKACTFPLTGRACVDHIVTEQGVIDVTARGLVLTDIVDGVTPQDIARQIEPELIVADDLRIMEA</sequence>
<keyword evidence="2" id="KW-1185">Reference proteome</keyword>
<dbReference type="PANTHER" id="PTHR13707:SF23">
    <property type="entry name" value="SUCCINYL-COA:3-KETOACID-COENZYME A TRANSFERASE"/>
    <property type="match status" value="1"/>
</dbReference>
<protein>
    <submittedName>
        <fullName evidence="1">Succinyl-CoA--3-ketoacid-CoA transferase</fullName>
    </submittedName>
</protein>
<keyword evidence="1" id="KW-0808">Transferase</keyword>
<proteinExistence type="predicted"/>
<dbReference type="SUPFAM" id="SSF100950">
    <property type="entry name" value="NagB/RpiA/CoA transferase-like"/>
    <property type="match status" value="1"/>
</dbReference>
<comment type="caution">
    <text evidence="1">The sequence shown here is derived from an EMBL/GenBank/DDBJ whole genome shotgun (WGS) entry which is preliminary data.</text>
</comment>
<dbReference type="EMBL" id="NQVN01000002">
    <property type="protein sequence ID" value="PIP00336.1"/>
    <property type="molecule type" value="Genomic_DNA"/>
</dbReference>
<dbReference type="Pfam" id="PF01144">
    <property type="entry name" value="CoA_trans"/>
    <property type="match status" value="1"/>
</dbReference>
<accession>A0A2G9X071</accession>
<name>A0A2G9X071_9HYPH</name>
<dbReference type="InterPro" id="IPR004165">
    <property type="entry name" value="CoA_trans_fam_I"/>
</dbReference>
<dbReference type="Gene3D" id="3.40.1080.10">
    <property type="entry name" value="Glutaconate Coenzyme A-transferase"/>
    <property type="match status" value="1"/>
</dbReference>
<gene>
    <name evidence="1" type="ORF">CJ014_06270</name>
</gene>
<dbReference type="AlphaFoldDB" id="A0A2G9X071"/>
<dbReference type="InterPro" id="IPR037171">
    <property type="entry name" value="NagB/RpiA_transferase-like"/>
</dbReference>
<dbReference type="Proteomes" id="UP000231070">
    <property type="component" value="Unassembled WGS sequence"/>
</dbReference>